<evidence type="ECO:0000256" key="2">
    <source>
        <dbReference type="ARBA" id="ARBA00022448"/>
    </source>
</evidence>
<evidence type="ECO:0000256" key="7">
    <source>
        <dbReference type="SAM" id="Phobius"/>
    </source>
</evidence>
<evidence type="ECO:0000313" key="8">
    <source>
        <dbReference type="EMBL" id="GLI55366.1"/>
    </source>
</evidence>
<organism evidence="8 9">
    <name type="scientific">Propionigenium maris DSM 9537</name>
    <dbReference type="NCBI Taxonomy" id="1123000"/>
    <lineage>
        <taxon>Bacteria</taxon>
        <taxon>Fusobacteriati</taxon>
        <taxon>Fusobacteriota</taxon>
        <taxon>Fusobacteriia</taxon>
        <taxon>Fusobacteriales</taxon>
        <taxon>Fusobacteriaceae</taxon>
        <taxon>Propionigenium</taxon>
    </lineage>
</organism>
<evidence type="ECO:0000256" key="3">
    <source>
        <dbReference type="ARBA" id="ARBA00022475"/>
    </source>
</evidence>
<protein>
    <submittedName>
        <fullName evidence="8">Cobalamin biosynthesis protein CbiM</fullName>
    </submittedName>
</protein>
<keyword evidence="3" id="KW-1003">Cell membrane</keyword>
<proteinExistence type="predicted"/>
<evidence type="ECO:0000256" key="4">
    <source>
        <dbReference type="ARBA" id="ARBA00022692"/>
    </source>
</evidence>
<keyword evidence="4 7" id="KW-0812">Transmembrane</keyword>
<dbReference type="EMBL" id="BSDY01000003">
    <property type="protein sequence ID" value="GLI55366.1"/>
    <property type="molecule type" value="Genomic_DNA"/>
</dbReference>
<dbReference type="GO" id="GO:0005886">
    <property type="term" value="C:plasma membrane"/>
    <property type="evidence" value="ECO:0007669"/>
    <property type="project" value="UniProtKB-SubCell"/>
</dbReference>
<dbReference type="PANTHER" id="PTHR34229:SF1">
    <property type="entry name" value="METAL TRANSPORT PROTEIN HI_1621-RELATED"/>
    <property type="match status" value="1"/>
</dbReference>
<keyword evidence="6 7" id="KW-0472">Membrane</keyword>
<evidence type="ECO:0000256" key="1">
    <source>
        <dbReference type="ARBA" id="ARBA00004651"/>
    </source>
</evidence>
<keyword evidence="9" id="KW-1185">Reference proteome</keyword>
<accession>A0A9W6LLJ3</accession>
<gene>
    <name evidence="8" type="ORF">PM10SUCC1_08800</name>
</gene>
<keyword evidence="2" id="KW-0813">Transport</keyword>
<dbReference type="GO" id="GO:0000041">
    <property type="term" value="P:transition metal ion transport"/>
    <property type="evidence" value="ECO:0007669"/>
    <property type="project" value="InterPro"/>
</dbReference>
<reference evidence="8" key="1">
    <citation type="submission" date="2022-12" db="EMBL/GenBank/DDBJ databases">
        <title>Reference genome sequencing for broad-spectrum identification of bacterial and archaeal isolates by mass spectrometry.</title>
        <authorList>
            <person name="Sekiguchi Y."/>
            <person name="Tourlousse D.M."/>
        </authorList>
    </citation>
    <scope>NUCLEOTIDE SEQUENCE</scope>
    <source>
        <strain evidence="8">10succ1</strain>
    </source>
</reference>
<dbReference type="RefSeq" id="WP_281833770.1">
    <property type="nucleotide sequence ID" value="NZ_BSDY01000003.1"/>
</dbReference>
<dbReference type="Proteomes" id="UP001144471">
    <property type="component" value="Unassembled WGS sequence"/>
</dbReference>
<sequence length="232" mass="24766">MHLPDGFVDPKIAAGLGVFAATVLAYAVEKVHQAVTKLEQVPVLAALGNGVVNISGKVRRVLSQYGRNYMSKLGLVTSMIFAAQMFNFPISSGTSGHLIGGFYAAVILGPWGGSIAITLVLLIQAVFYADGGLAVLGANIVNMAIVASIGGYFLYRYLNKWVPENFTIMFVAWLSVVAASFACALEMGLSETFNIGEVLLQMSKVHMIIGIGEAVITVLLITITKKLLHEEE</sequence>
<feature type="transmembrane region" description="Helical" evidence="7">
    <location>
        <begin position="69"/>
        <end position="90"/>
    </location>
</feature>
<dbReference type="Pfam" id="PF01891">
    <property type="entry name" value="CbiM"/>
    <property type="match status" value="1"/>
</dbReference>
<feature type="transmembrane region" description="Helical" evidence="7">
    <location>
        <begin position="133"/>
        <end position="154"/>
    </location>
</feature>
<comment type="caution">
    <text evidence="8">The sequence shown here is derived from an EMBL/GenBank/DDBJ whole genome shotgun (WGS) entry which is preliminary data.</text>
</comment>
<dbReference type="AlphaFoldDB" id="A0A9W6LLJ3"/>
<feature type="transmembrane region" description="Helical" evidence="7">
    <location>
        <begin position="12"/>
        <end position="28"/>
    </location>
</feature>
<evidence type="ECO:0000256" key="6">
    <source>
        <dbReference type="ARBA" id="ARBA00023136"/>
    </source>
</evidence>
<feature type="transmembrane region" description="Helical" evidence="7">
    <location>
        <begin position="102"/>
        <end position="126"/>
    </location>
</feature>
<dbReference type="InterPro" id="IPR002751">
    <property type="entry name" value="CbiM/NikMN"/>
</dbReference>
<name>A0A9W6LLJ3_9FUSO</name>
<feature type="transmembrane region" description="Helical" evidence="7">
    <location>
        <begin position="166"/>
        <end position="185"/>
    </location>
</feature>
<comment type="subcellular location">
    <subcellularLocation>
        <location evidence="1">Cell membrane</location>
        <topology evidence="1">Multi-pass membrane protein</topology>
    </subcellularLocation>
</comment>
<keyword evidence="5 7" id="KW-1133">Transmembrane helix</keyword>
<feature type="transmembrane region" description="Helical" evidence="7">
    <location>
        <begin position="205"/>
        <end position="223"/>
    </location>
</feature>
<dbReference type="Gene3D" id="1.10.1760.20">
    <property type="match status" value="1"/>
</dbReference>
<evidence type="ECO:0000313" key="9">
    <source>
        <dbReference type="Proteomes" id="UP001144471"/>
    </source>
</evidence>
<evidence type="ECO:0000256" key="5">
    <source>
        <dbReference type="ARBA" id="ARBA00022989"/>
    </source>
</evidence>
<dbReference type="PANTHER" id="PTHR34229">
    <property type="entry name" value="METAL TRANSPORT PROTEIN HI_1621-RELATED"/>
    <property type="match status" value="1"/>
</dbReference>